<dbReference type="Gene3D" id="3.30.830.10">
    <property type="entry name" value="Metalloenzyme, LuxS/M16 peptidase-like"/>
    <property type="match status" value="3"/>
</dbReference>
<evidence type="ECO:0000259" key="3">
    <source>
        <dbReference type="Pfam" id="PF22456"/>
    </source>
</evidence>
<name>A0A8T0GU13_CERPU</name>
<dbReference type="Proteomes" id="UP000822688">
    <property type="component" value="Chromosome 9"/>
</dbReference>
<protein>
    <recommendedName>
        <fullName evidence="6">Nardilysin</fullName>
    </recommendedName>
</protein>
<proteinExistence type="predicted"/>
<comment type="caution">
    <text evidence="4">The sequence shown here is derived from an EMBL/GenBank/DDBJ whole genome shotgun (WGS) entry which is preliminary data.</text>
</comment>
<evidence type="ECO:0000259" key="2">
    <source>
        <dbReference type="Pfam" id="PF16187"/>
    </source>
</evidence>
<dbReference type="Pfam" id="PF16187">
    <property type="entry name" value="Peptidase_M16_M"/>
    <property type="match status" value="1"/>
</dbReference>
<dbReference type="PANTHER" id="PTHR43690:SF18">
    <property type="entry name" value="INSULIN-DEGRADING ENZYME-RELATED"/>
    <property type="match status" value="1"/>
</dbReference>
<organism evidence="4 5">
    <name type="scientific">Ceratodon purpureus</name>
    <name type="common">Fire moss</name>
    <name type="synonym">Dicranum purpureum</name>
    <dbReference type="NCBI Taxonomy" id="3225"/>
    <lineage>
        <taxon>Eukaryota</taxon>
        <taxon>Viridiplantae</taxon>
        <taxon>Streptophyta</taxon>
        <taxon>Embryophyta</taxon>
        <taxon>Bryophyta</taxon>
        <taxon>Bryophytina</taxon>
        <taxon>Bryopsida</taxon>
        <taxon>Dicranidae</taxon>
        <taxon>Pseudoditrichales</taxon>
        <taxon>Ditrichaceae</taxon>
        <taxon>Ceratodon</taxon>
    </lineage>
</organism>
<dbReference type="InterPro" id="IPR011249">
    <property type="entry name" value="Metalloenz_LuxS/M16"/>
</dbReference>
<keyword evidence="1" id="KW-0479">Metal-binding</keyword>
<dbReference type="GO" id="GO:0005829">
    <property type="term" value="C:cytosol"/>
    <property type="evidence" value="ECO:0007669"/>
    <property type="project" value="TreeGrafter"/>
</dbReference>
<sequence length="624" mass="72206">MEVIEFLFQYLKMLRAAGPQEWVFQEQKAISKLNFEYFEDPSPDEYAISLATNMHLYSEAHIIYGDYAHDVWSPDLISDVLSRMTPDNMRVDLLLHHFDRKASDVQVEPWFETPFKVETIPAEVLKVWADPPLVDPGLHMPLQNEFIPHDFTVFTSKEDVSKNPSCLIDSAALKVWHRCNRRFKTPRVFVCFSIMFWPATRQISDAVLAELYLLHLTTQLNETLYLADVAKLETSITLSGYRIELKMFGFSEKLPVLAQKIASCMKTLTSTQLDFERTVEVLLEEYKGAHEKPIDHATYLSTQALSKRFWDIDHRMDCLRSLTFQDFTRFVLNLFNKAYIECLIDGNAQKQQALATAKIFKEALVTSPLPLEARFSNCVVKLPAGTSLLYKENCKCEYERNSVVKSYFQIGQDQGKDSTRLRCLVDLFEDIIAEPFFNQLRTKEQLGYVVDCESEDLHGVLGFSFMVQSAKYSPKYLQGRINAFVKQIPQILTSMTDEEFQSHKESLMAEKQGMPSSLFEESERYWEQIWKRRYLFDAGKHEAAELEHVTKNELINWCRRFLGARSRIRRHLCVHVVGLNAIEGDVDDPICETSTAGQGECRRSLVIDNLNEFKEKLEVYPVKL</sequence>
<dbReference type="InterPro" id="IPR054734">
    <property type="entry name" value="PqqF-like_C_4"/>
</dbReference>
<dbReference type="InterPro" id="IPR032632">
    <property type="entry name" value="Peptidase_M16_M"/>
</dbReference>
<evidence type="ECO:0000313" key="5">
    <source>
        <dbReference type="Proteomes" id="UP000822688"/>
    </source>
</evidence>
<keyword evidence="5" id="KW-1185">Reference proteome</keyword>
<evidence type="ECO:0000313" key="4">
    <source>
        <dbReference type="EMBL" id="KAG0561865.1"/>
    </source>
</evidence>
<accession>A0A8T0GU13</accession>
<evidence type="ECO:0000256" key="1">
    <source>
        <dbReference type="ARBA" id="ARBA00022723"/>
    </source>
</evidence>
<dbReference type="GO" id="GO:0046872">
    <property type="term" value="F:metal ion binding"/>
    <property type="evidence" value="ECO:0007669"/>
    <property type="project" value="UniProtKB-KW"/>
</dbReference>
<dbReference type="Pfam" id="PF22456">
    <property type="entry name" value="PqqF-like_C_4"/>
    <property type="match status" value="1"/>
</dbReference>
<feature type="domain" description="Coenzyme PQQ synthesis protein F-like C-terminal lobe" evidence="3">
    <location>
        <begin position="427"/>
        <end position="526"/>
    </location>
</feature>
<gene>
    <name evidence="4" type="ORF">KC19_9G098900</name>
</gene>
<dbReference type="PANTHER" id="PTHR43690">
    <property type="entry name" value="NARDILYSIN"/>
    <property type="match status" value="1"/>
</dbReference>
<feature type="domain" description="Peptidase M16 middle/third" evidence="2">
    <location>
        <begin position="35"/>
        <end position="316"/>
    </location>
</feature>
<dbReference type="SUPFAM" id="SSF63411">
    <property type="entry name" value="LuxS/MPP-like metallohydrolase"/>
    <property type="match status" value="3"/>
</dbReference>
<dbReference type="AlphaFoldDB" id="A0A8T0GU13"/>
<dbReference type="EMBL" id="CM026430">
    <property type="protein sequence ID" value="KAG0561865.1"/>
    <property type="molecule type" value="Genomic_DNA"/>
</dbReference>
<reference evidence="4" key="1">
    <citation type="submission" date="2020-06" db="EMBL/GenBank/DDBJ databases">
        <title>WGS assembly of Ceratodon purpureus strain R40.</title>
        <authorList>
            <person name="Carey S.B."/>
            <person name="Jenkins J."/>
            <person name="Shu S."/>
            <person name="Lovell J.T."/>
            <person name="Sreedasyam A."/>
            <person name="Maumus F."/>
            <person name="Tiley G.P."/>
            <person name="Fernandez-Pozo N."/>
            <person name="Barry K."/>
            <person name="Chen C."/>
            <person name="Wang M."/>
            <person name="Lipzen A."/>
            <person name="Daum C."/>
            <person name="Saski C.A."/>
            <person name="Payton A.C."/>
            <person name="Mcbreen J.C."/>
            <person name="Conrad R.E."/>
            <person name="Kollar L.M."/>
            <person name="Olsson S."/>
            <person name="Huttunen S."/>
            <person name="Landis J.B."/>
            <person name="Wickett N.J."/>
            <person name="Johnson M.G."/>
            <person name="Rensing S.A."/>
            <person name="Grimwood J."/>
            <person name="Schmutz J."/>
            <person name="Mcdaniel S.F."/>
        </authorList>
    </citation>
    <scope>NUCLEOTIDE SEQUENCE</scope>
    <source>
        <strain evidence="4">R40</strain>
    </source>
</reference>
<evidence type="ECO:0008006" key="6">
    <source>
        <dbReference type="Google" id="ProtNLM"/>
    </source>
</evidence>
<dbReference type="InterPro" id="IPR050626">
    <property type="entry name" value="Peptidase_M16"/>
</dbReference>